<keyword evidence="4" id="KW-0677">Repeat</keyword>
<dbReference type="AlphaFoldDB" id="A0A3N4LNH9"/>
<evidence type="ECO:0000256" key="5">
    <source>
        <dbReference type="ARBA" id="ARBA00023242"/>
    </source>
</evidence>
<evidence type="ECO:0000256" key="3">
    <source>
        <dbReference type="ARBA" id="ARBA00022574"/>
    </source>
</evidence>
<protein>
    <submittedName>
        <fullName evidence="9">WD40 repeat-like protein</fullName>
    </submittedName>
</protein>
<reference evidence="9 10" key="1">
    <citation type="journal article" date="2018" name="Nat. Ecol. Evol.">
        <title>Pezizomycetes genomes reveal the molecular basis of ectomycorrhizal truffle lifestyle.</title>
        <authorList>
            <person name="Murat C."/>
            <person name="Payen T."/>
            <person name="Noel B."/>
            <person name="Kuo A."/>
            <person name="Morin E."/>
            <person name="Chen J."/>
            <person name="Kohler A."/>
            <person name="Krizsan K."/>
            <person name="Balestrini R."/>
            <person name="Da Silva C."/>
            <person name="Montanini B."/>
            <person name="Hainaut M."/>
            <person name="Levati E."/>
            <person name="Barry K.W."/>
            <person name="Belfiori B."/>
            <person name="Cichocki N."/>
            <person name="Clum A."/>
            <person name="Dockter R.B."/>
            <person name="Fauchery L."/>
            <person name="Guy J."/>
            <person name="Iotti M."/>
            <person name="Le Tacon F."/>
            <person name="Lindquist E.A."/>
            <person name="Lipzen A."/>
            <person name="Malagnac F."/>
            <person name="Mello A."/>
            <person name="Molinier V."/>
            <person name="Miyauchi S."/>
            <person name="Poulain J."/>
            <person name="Riccioni C."/>
            <person name="Rubini A."/>
            <person name="Sitrit Y."/>
            <person name="Splivallo R."/>
            <person name="Traeger S."/>
            <person name="Wang M."/>
            <person name="Zifcakova L."/>
            <person name="Wipf D."/>
            <person name="Zambonelli A."/>
            <person name="Paolocci F."/>
            <person name="Nowrousian M."/>
            <person name="Ottonello S."/>
            <person name="Baldrian P."/>
            <person name="Spatafora J.W."/>
            <person name="Henrissat B."/>
            <person name="Nagy L.G."/>
            <person name="Aury J.M."/>
            <person name="Wincker P."/>
            <person name="Grigoriev I.V."/>
            <person name="Bonfante P."/>
            <person name="Martin F.M."/>
        </authorList>
    </citation>
    <scope>NUCLEOTIDE SEQUENCE [LARGE SCALE GENOMIC DNA]</scope>
    <source>
        <strain evidence="9 10">ATCC MYA-4762</strain>
    </source>
</reference>
<dbReference type="Pfam" id="PF00400">
    <property type="entry name" value="WD40"/>
    <property type="match status" value="3"/>
</dbReference>
<evidence type="ECO:0000259" key="8">
    <source>
        <dbReference type="Pfam" id="PF09384"/>
    </source>
</evidence>
<feature type="repeat" description="WD" evidence="6">
    <location>
        <begin position="163"/>
        <end position="213"/>
    </location>
</feature>
<dbReference type="OrthoDB" id="431715at2759"/>
<dbReference type="PROSITE" id="PS50082">
    <property type="entry name" value="WD_REPEATS_2"/>
    <property type="match status" value="2"/>
</dbReference>
<name>A0A3N4LNH9_9PEZI</name>
<dbReference type="PANTHER" id="PTHR19924">
    <property type="entry name" value="UTP15 U3 SMALL NUCLEOLAR RNA-ASSOCIATED PROTEIN 15 FAMILY MEMBER"/>
    <property type="match status" value="1"/>
</dbReference>
<dbReference type="PROSITE" id="PS00678">
    <property type="entry name" value="WD_REPEATS_1"/>
    <property type="match status" value="1"/>
</dbReference>
<dbReference type="GO" id="GO:0045943">
    <property type="term" value="P:positive regulation of transcription by RNA polymerase I"/>
    <property type="evidence" value="ECO:0007669"/>
    <property type="project" value="TreeGrafter"/>
</dbReference>
<keyword evidence="5" id="KW-0539">Nucleus</keyword>
<dbReference type="InterPro" id="IPR020472">
    <property type="entry name" value="WD40_PAC1"/>
</dbReference>
<dbReference type="SMART" id="SM00320">
    <property type="entry name" value="WD40"/>
    <property type="match status" value="7"/>
</dbReference>
<evidence type="ECO:0000256" key="2">
    <source>
        <dbReference type="ARBA" id="ARBA00022552"/>
    </source>
</evidence>
<dbReference type="InterPro" id="IPR019775">
    <property type="entry name" value="WD40_repeat_CS"/>
</dbReference>
<dbReference type="InterPro" id="IPR001680">
    <property type="entry name" value="WD40_rpt"/>
</dbReference>
<dbReference type="SUPFAM" id="SSF50978">
    <property type="entry name" value="WD40 repeat-like"/>
    <property type="match status" value="1"/>
</dbReference>
<dbReference type="EMBL" id="ML121541">
    <property type="protein sequence ID" value="RPB24444.1"/>
    <property type="molecule type" value="Genomic_DNA"/>
</dbReference>
<dbReference type="InterPro" id="IPR015943">
    <property type="entry name" value="WD40/YVTN_repeat-like_dom_sf"/>
</dbReference>
<dbReference type="Proteomes" id="UP000267821">
    <property type="component" value="Unassembled WGS sequence"/>
</dbReference>
<evidence type="ECO:0000313" key="9">
    <source>
        <dbReference type="EMBL" id="RPB24444.1"/>
    </source>
</evidence>
<evidence type="ECO:0000256" key="7">
    <source>
        <dbReference type="SAM" id="MobiDB-lite"/>
    </source>
</evidence>
<feature type="repeat" description="WD" evidence="6">
    <location>
        <begin position="120"/>
        <end position="162"/>
    </location>
</feature>
<keyword evidence="10" id="KW-1185">Reference proteome</keyword>
<organism evidence="9 10">
    <name type="scientific">Terfezia boudieri ATCC MYA-4762</name>
    <dbReference type="NCBI Taxonomy" id="1051890"/>
    <lineage>
        <taxon>Eukaryota</taxon>
        <taxon>Fungi</taxon>
        <taxon>Dikarya</taxon>
        <taxon>Ascomycota</taxon>
        <taxon>Pezizomycotina</taxon>
        <taxon>Pezizomycetes</taxon>
        <taxon>Pezizales</taxon>
        <taxon>Pezizaceae</taxon>
        <taxon>Terfezia</taxon>
    </lineage>
</organism>
<dbReference type="Gene3D" id="2.130.10.10">
    <property type="entry name" value="YVTN repeat-like/Quinoprotein amine dehydrogenase"/>
    <property type="match status" value="2"/>
</dbReference>
<sequence>MSAPLQRLNRSKLPTHPSASANPEQRFWHSFKSPLLINDYASITSIHFSPSTPHDFAITSSTRVQIFSSKTRKVSKTISRFKETAYSGTIRSDGRLLVAGDHSGLVQVFDLNSRAILRTWDQHKQPVQAAKWSPNSVTCVLTASDDSTVRLWDLPTGEVTSCFIGHRDYVRQASFLPAGSAIGGGAGGGLVVSGGYDGTVRLWDPRVPTSTSTATNIDNSDSHSPAVMTLTHPSAIDALLPMPGSTTILAASGPVVHVWDIIAAKPLLQLSNHQKTVTSLAYTINKNLTIDTPNPTASSRRVITGGLDGHVKVYDTTSWQVVHGIKYPAPILSLAISPEEKHLVVGMVNGLISIRTRTSGKEKEREREKEKQMQALLTGAPMDGGRKKKTKAEERRLRGIKYTGDADSVVLEEKLKTVHLRPYEKDLRAQRFAEALDKVLIGNAPALTTYTLLSTLKHRSALKSALANRDEATLSPVLKWLTKNLHRPAYVELIVDVALLVLDMYGHAIGQSPMIDALLRDMRQKVNVEVKQSMTALRIGGMVGMLVQGAGGEGVTA</sequence>
<keyword evidence="3 6" id="KW-0853">WD repeat</keyword>
<evidence type="ECO:0000256" key="1">
    <source>
        <dbReference type="ARBA" id="ARBA00004604"/>
    </source>
</evidence>
<comment type="subcellular location">
    <subcellularLocation>
        <location evidence="1">Nucleus</location>
        <location evidence="1">Nucleolus</location>
    </subcellularLocation>
</comment>
<dbReference type="PANTHER" id="PTHR19924:SF26">
    <property type="entry name" value="U3 SMALL NUCLEOLAR RNA-ASSOCIATED PROTEIN 15 HOMOLOG"/>
    <property type="match status" value="1"/>
</dbReference>
<keyword evidence="2" id="KW-0698">rRNA processing</keyword>
<dbReference type="InterPro" id="IPR036322">
    <property type="entry name" value="WD40_repeat_dom_sf"/>
</dbReference>
<dbReference type="STRING" id="1051890.A0A3N4LNH9"/>
<proteinExistence type="predicted"/>
<feature type="domain" description="U3 small nucleolar RNA-associated protein 15 C-terminal" evidence="8">
    <location>
        <begin position="402"/>
        <end position="546"/>
    </location>
</feature>
<dbReference type="FunCoup" id="A0A3N4LNH9">
    <property type="interactions" value="965"/>
</dbReference>
<evidence type="ECO:0000256" key="6">
    <source>
        <dbReference type="PROSITE-ProRule" id="PRU00221"/>
    </source>
</evidence>
<feature type="region of interest" description="Disordered" evidence="7">
    <location>
        <begin position="1"/>
        <end position="24"/>
    </location>
</feature>
<dbReference type="GO" id="GO:0005730">
    <property type="term" value="C:nucleolus"/>
    <property type="evidence" value="ECO:0007669"/>
    <property type="project" value="UniProtKB-SubCell"/>
</dbReference>
<dbReference type="PRINTS" id="PR00320">
    <property type="entry name" value="GPROTEINBRPT"/>
</dbReference>
<evidence type="ECO:0000313" key="10">
    <source>
        <dbReference type="Proteomes" id="UP000267821"/>
    </source>
</evidence>
<dbReference type="PROSITE" id="PS50294">
    <property type="entry name" value="WD_REPEATS_REGION"/>
    <property type="match status" value="2"/>
</dbReference>
<accession>A0A3N4LNH9</accession>
<gene>
    <name evidence="9" type="ORF">L211DRAFT_823845</name>
</gene>
<dbReference type="GO" id="GO:0006364">
    <property type="term" value="P:rRNA processing"/>
    <property type="evidence" value="ECO:0007669"/>
    <property type="project" value="UniProtKB-KW"/>
</dbReference>
<dbReference type="Pfam" id="PF09384">
    <property type="entry name" value="UTP15_C"/>
    <property type="match status" value="1"/>
</dbReference>
<evidence type="ECO:0000256" key="4">
    <source>
        <dbReference type="ARBA" id="ARBA00022737"/>
    </source>
</evidence>
<dbReference type="InterPro" id="IPR018983">
    <property type="entry name" value="U3_snoRNA-assocProt_15_C"/>
</dbReference>
<dbReference type="InParanoid" id="A0A3N4LNH9"/>